<keyword evidence="7" id="KW-0406">Ion transport</keyword>
<keyword evidence="3 11" id="KW-1134">Transmembrane beta strand</keyword>
<dbReference type="Pfam" id="PF13715">
    <property type="entry name" value="CarbopepD_reg_2"/>
    <property type="match status" value="1"/>
</dbReference>
<dbReference type="Gene3D" id="2.60.40.1120">
    <property type="entry name" value="Carboxypeptidase-like, regulatory domain"/>
    <property type="match status" value="1"/>
</dbReference>
<dbReference type="PANTHER" id="PTHR32552">
    <property type="entry name" value="FERRICHROME IRON RECEPTOR-RELATED"/>
    <property type="match status" value="1"/>
</dbReference>
<evidence type="ECO:0000256" key="7">
    <source>
        <dbReference type="ARBA" id="ARBA00023065"/>
    </source>
</evidence>
<evidence type="ECO:0000313" key="14">
    <source>
        <dbReference type="Proteomes" id="UP001597525"/>
    </source>
</evidence>
<dbReference type="PROSITE" id="PS52016">
    <property type="entry name" value="TONB_DEPENDENT_REC_3"/>
    <property type="match status" value="1"/>
</dbReference>
<keyword evidence="6" id="KW-0408">Iron</keyword>
<organism evidence="13 14">
    <name type="scientific">Sphingobacterium bambusae</name>
    <dbReference type="NCBI Taxonomy" id="662858"/>
    <lineage>
        <taxon>Bacteria</taxon>
        <taxon>Pseudomonadati</taxon>
        <taxon>Bacteroidota</taxon>
        <taxon>Sphingobacteriia</taxon>
        <taxon>Sphingobacteriales</taxon>
        <taxon>Sphingobacteriaceae</taxon>
        <taxon>Sphingobacterium</taxon>
    </lineage>
</organism>
<comment type="subcellular location">
    <subcellularLocation>
        <location evidence="1 11">Cell outer membrane</location>
        <topology evidence="1 11">Multi-pass membrane protein</topology>
    </subcellularLocation>
</comment>
<evidence type="ECO:0000256" key="8">
    <source>
        <dbReference type="ARBA" id="ARBA00023077"/>
    </source>
</evidence>
<keyword evidence="2 11" id="KW-0813">Transport</keyword>
<evidence type="ECO:0000313" key="13">
    <source>
        <dbReference type="EMBL" id="MFD2968576.1"/>
    </source>
</evidence>
<keyword evidence="4" id="KW-0410">Iron transport</keyword>
<keyword evidence="5 11" id="KW-0812">Transmembrane</keyword>
<comment type="similarity">
    <text evidence="11">Belongs to the TonB-dependent receptor family.</text>
</comment>
<evidence type="ECO:0000256" key="1">
    <source>
        <dbReference type="ARBA" id="ARBA00004571"/>
    </source>
</evidence>
<evidence type="ECO:0000256" key="9">
    <source>
        <dbReference type="ARBA" id="ARBA00023136"/>
    </source>
</evidence>
<feature type="domain" description="TonB-dependent receptor plug" evidence="12">
    <location>
        <begin position="125"/>
        <end position="229"/>
    </location>
</feature>
<dbReference type="InterPro" id="IPR013784">
    <property type="entry name" value="Carb-bd-like_fold"/>
</dbReference>
<dbReference type="Pfam" id="PF07715">
    <property type="entry name" value="Plug"/>
    <property type="match status" value="1"/>
</dbReference>
<evidence type="ECO:0000256" key="4">
    <source>
        <dbReference type="ARBA" id="ARBA00022496"/>
    </source>
</evidence>
<sequence length="920" mass="100999">MHKLITYLLALCFYFYFGAAVYAQQSSLSGRLWDEKEQAVVGATVTLRKAGQHTSSDADGRFQFVNLPSGSYDILIKYQGLSDYEREIVVQAGANDLGNIVLSDKRIALGEVLVSTQRRTQTSVEVPVSVSVVSGDILNKMNIRQMDEMAEFIPGMQIQLQSPNNPGYVIRGITSDNGDARSQPRVSVFQDGISISRSRASVVELFDLERVEVAKGPQGTLFGRGAQIGAVHIIQNKAQDRFAAEVTGGYGAYNHRFVQGFVNTPVIKEKLANRFAINYEGRDGFIANRAGGRLNGKEVIALRNSTRLWGDNGTTADLILNYQYDNYPGTSFKSKRFAPAAGDTDPNTPAHLGADENEKLYIKRHVGGATLLVDHPLSNRWKLSSLSGFRAFKSDESFDADGTPAQLLWISEIAKGNQFSQEFRLNYEGDSKLSGFFGTSYFYENSSQDVPMRINERVLYPAYIAPLLGGQLGAQIGALGQSLNLPAEQIALLNQQVQQIFTTPPVMENGVVQPVNNLPNLQPLALGLINQLMGGQLPPGMTWDQLLASGMLPAGVLPQELIGLVSLLNGAPIEGIHRESSINYGRNQAIELFGDGSYDLTDKLKMTLGLRGTYEAQRGGYRALAANPPSVFGMIANNGSPNLLNPVANETIYAQKDYFSYVGRFALNYMFEKNNVYATVSRGRRPGVVNILPSETRYLKPEVVWSYEMGLKGIVDNGKLGYELNTYYYDWSNFQTLSFQQVEGAIAPQLLADDGGKASSFGVEAGLRYYFLPAVQLFGNYSFIDGKFSDMDENGNPQEYAGNQFRLTPKHSFAIGLDANFALKGSSSIYARPSYSYRSGVFFEDDNRPDLYQDGYGLANFTAGFRFQKRGIGYEIGAYGKNVLDTKYIIDAGNSGDTIGFPTFVGGTRSVVGAQIRVSF</sequence>
<keyword evidence="10 11" id="KW-0998">Cell outer membrane</keyword>
<dbReference type="InterPro" id="IPR012910">
    <property type="entry name" value="Plug_dom"/>
</dbReference>
<evidence type="ECO:0000256" key="3">
    <source>
        <dbReference type="ARBA" id="ARBA00022452"/>
    </source>
</evidence>
<keyword evidence="9 11" id="KW-0472">Membrane</keyword>
<dbReference type="SUPFAM" id="SSF56935">
    <property type="entry name" value="Porins"/>
    <property type="match status" value="1"/>
</dbReference>
<dbReference type="PANTHER" id="PTHR32552:SF81">
    <property type="entry name" value="TONB-DEPENDENT OUTER MEMBRANE RECEPTOR"/>
    <property type="match status" value="1"/>
</dbReference>
<evidence type="ECO:0000256" key="5">
    <source>
        <dbReference type="ARBA" id="ARBA00022692"/>
    </source>
</evidence>
<protein>
    <submittedName>
        <fullName evidence="13">TonB-dependent receptor</fullName>
    </submittedName>
</protein>
<comment type="caution">
    <text evidence="13">The sequence shown here is derived from an EMBL/GenBank/DDBJ whole genome shotgun (WGS) entry which is preliminary data.</text>
</comment>
<dbReference type="EMBL" id="JBHUPB010000009">
    <property type="protein sequence ID" value="MFD2968576.1"/>
    <property type="molecule type" value="Genomic_DNA"/>
</dbReference>
<gene>
    <name evidence="13" type="ORF">ACFS7Y_14345</name>
</gene>
<evidence type="ECO:0000256" key="11">
    <source>
        <dbReference type="PROSITE-ProRule" id="PRU01360"/>
    </source>
</evidence>
<reference evidence="14" key="1">
    <citation type="journal article" date="2019" name="Int. J. Syst. Evol. Microbiol.">
        <title>The Global Catalogue of Microorganisms (GCM) 10K type strain sequencing project: providing services to taxonomists for standard genome sequencing and annotation.</title>
        <authorList>
            <consortium name="The Broad Institute Genomics Platform"/>
            <consortium name="The Broad Institute Genome Sequencing Center for Infectious Disease"/>
            <person name="Wu L."/>
            <person name="Ma J."/>
        </authorList>
    </citation>
    <scope>NUCLEOTIDE SEQUENCE [LARGE SCALE GENOMIC DNA]</scope>
    <source>
        <strain evidence="14">KCTC 22814</strain>
    </source>
</reference>
<name>A0ABW6BKP8_9SPHI</name>
<proteinExistence type="inferred from homology"/>
<dbReference type="RefSeq" id="WP_320185241.1">
    <property type="nucleotide sequence ID" value="NZ_CP138332.1"/>
</dbReference>
<keyword evidence="8" id="KW-0798">TonB box</keyword>
<evidence type="ECO:0000256" key="2">
    <source>
        <dbReference type="ARBA" id="ARBA00022448"/>
    </source>
</evidence>
<evidence type="ECO:0000259" key="12">
    <source>
        <dbReference type="Pfam" id="PF07715"/>
    </source>
</evidence>
<dbReference type="Proteomes" id="UP001597525">
    <property type="component" value="Unassembled WGS sequence"/>
</dbReference>
<accession>A0ABW6BKP8</accession>
<dbReference type="InterPro" id="IPR039426">
    <property type="entry name" value="TonB-dep_rcpt-like"/>
</dbReference>
<evidence type="ECO:0000256" key="10">
    <source>
        <dbReference type="ARBA" id="ARBA00023237"/>
    </source>
</evidence>
<keyword evidence="14" id="KW-1185">Reference proteome</keyword>
<dbReference type="InterPro" id="IPR036942">
    <property type="entry name" value="Beta-barrel_TonB_sf"/>
</dbReference>
<dbReference type="SUPFAM" id="SSF49452">
    <property type="entry name" value="Starch-binding domain-like"/>
    <property type="match status" value="1"/>
</dbReference>
<dbReference type="Gene3D" id="2.40.170.20">
    <property type="entry name" value="TonB-dependent receptor, beta-barrel domain"/>
    <property type="match status" value="2"/>
</dbReference>
<evidence type="ECO:0000256" key="6">
    <source>
        <dbReference type="ARBA" id="ARBA00023004"/>
    </source>
</evidence>
<keyword evidence="13" id="KW-0675">Receptor</keyword>